<evidence type="ECO:0000259" key="2">
    <source>
        <dbReference type="Pfam" id="PF00931"/>
    </source>
</evidence>
<dbReference type="InterPro" id="IPR011990">
    <property type="entry name" value="TPR-like_helical_dom_sf"/>
</dbReference>
<keyword evidence="1" id="KW-0802">TPR repeat</keyword>
<dbReference type="Pfam" id="PF00931">
    <property type="entry name" value="NB-ARC"/>
    <property type="match status" value="1"/>
</dbReference>
<dbReference type="EMBL" id="KV417538">
    <property type="protein sequence ID" value="KZP22624.1"/>
    <property type="molecule type" value="Genomic_DNA"/>
</dbReference>
<name>A0A166L6M2_9AGAM</name>
<dbReference type="PANTHER" id="PTHR46082">
    <property type="entry name" value="ATP/GTP-BINDING PROTEIN-RELATED"/>
    <property type="match status" value="1"/>
</dbReference>
<feature type="domain" description="NB-ARC" evidence="2">
    <location>
        <begin position="64"/>
        <end position="235"/>
    </location>
</feature>
<evidence type="ECO:0000256" key="1">
    <source>
        <dbReference type="PROSITE-ProRule" id="PRU00339"/>
    </source>
</evidence>
<dbReference type="SUPFAM" id="SSF48452">
    <property type="entry name" value="TPR-like"/>
    <property type="match status" value="4"/>
</dbReference>
<accession>A0A166L6M2</accession>
<evidence type="ECO:0000313" key="3">
    <source>
        <dbReference type="EMBL" id="KZP22624.1"/>
    </source>
</evidence>
<dbReference type="InterPro" id="IPR019734">
    <property type="entry name" value="TPR_rpt"/>
</dbReference>
<proteinExistence type="predicted"/>
<dbReference type="SUPFAM" id="SSF52540">
    <property type="entry name" value="P-loop containing nucleoside triphosphate hydrolases"/>
    <property type="match status" value="1"/>
</dbReference>
<dbReference type="Gene3D" id="1.25.40.10">
    <property type="entry name" value="Tetratricopeptide repeat domain"/>
    <property type="match status" value="3"/>
</dbReference>
<evidence type="ECO:0000313" key="4">
    <source>
        <dbReference type="Proteomes" id="UP000076532"/>
    </source>
</evidence>
<dbReference type="GO" id="GO:0043531">
    <property type="term" value="F:ADP binding"/>
    <property type="evidence" value="ECO:0007669"/>
    <property type="project" value="InterPro"/>
</dbReference>
<dbReference type="PANTHER" id="PTHR46082:SF6">
    <property type="entry name" value="AAA+ ATPASE DOMAIN-CONTAINING PROTEIN-RELATED"/>
    <property type="match status" value="1"/>
</dbReference>
<dbReference type="PROSITE" id="PS50005">
    <property type="entry name" value="TPR"/>
    <property type="match status" value="1"/>
</dbReference>
<dbReference type="SMART" id="SM00028">
    <property type="entry name" value="TPR"/>
    <property type="match status" value="8"/>
</dbReference>
<reference evidence="3 4" key="1">
    <citation type="journal article" date="2016" name="Mol. Biol. Evol.">
        <title>Comparative Genomics of Early-Diverging Mushroom-Forming Fungi Provides Insights into the Origins of Lignocellulose Decay Capabilities.</title>
        <authorList>
            <person name="Nagy L.G."/>
            <person name="Riley R."/>
            <person name="Tritt A."/>
            <person name="Adam C."/>
            <person name="Daum C."/>
            <person name="Floudas D."/>
            <person name="Sun H."/>
            <person name="Yadav J.S."/>
            <person name="Pangilinan J."/>
            <person name="Larsson K.H."/>
            <person name="Matsuura K."/>
            <person name="Barry K."/>
            <person name="Labutti K."/>
            <person name="Kuo R."/>
            <person name="Ohm R.A."/>
            <person name="Bhattacharya S.S."/>
            <person name="Shirouzu T."/>
            <person name="Yoshinaga Y."/>
            <person name="Martin F.M."/>
            <person name="Grigoriev I.V."/>
            <person name="Hibbett D.S."/>
        </authorList>
    </citation>
    <scope>NUCLEOTIDE SEQUENCE [LARGE SCALE GENOMIC DNA]</scope>
    <source>
        <strain evidence="3 4">CBS 109695</strain>
    </source>
</reference>
<dbReference type="AlphaFoldDB" id="A0A166L6M2"/>
<protein>
    <submittedName>
        <fullName evidence="3">TPR-like protein</fullName>
    </submittedName>
</protein>
<dbReference type="InterPro" id="IPR002182">
    <property type="entry name" value="NB-ARC"/>
</dbReference>
<dbReference type="Gene3D" id="3.40.50.300">
    <property type="entry name" value="P-loop containing nucleotide triphosphate hydrolases"/>
    <property type="match status" value="1"/>
</dbReference>
<dbReference type="Pfam" id="PF13374">
    <property type="entry name" value="TPR_10"/>
    <property type="match status" value="3"/>
</dbReference>
<keyword evidence="4" id="KW-1185">Reference proteome</keyword>
<dbReference type="Proteomes" id="UP000076532">
    <property type="component" value="Unassembled WGS sequence"/>
</dbReference>
<dbReference type="PRINTS" id="PR00381">
    <property type="entry name" value="KINESINLIGHT"/>
</dbReference>
<gene>
    <name evidence="3" type="ORF">FIBSPDRAFT_824486</name>
</gene>
<dbReference type="InterPro" id="IPR053137">
    <property type="entry name" value="NLR-like"/>
</dbReference>
<dbReference type="Pfam" id="PF13424">
    <property type="entry name" value="TPR_12"/>
    <property type="match status" value="4"/>
</dbReference>
<feature type="repeat" description="TPR" evidence="1">
    <location>
        <begin position="608"/>
        <end position="641"/>
    </location>
</feature>
<dbReference type="OrthoDB" id="10260758at2759"/>
<organism evidence="3 4">
    <name type="scientific">Athelia psychrophila</name>
    <dbReference type="NCBI Taxonomy" id="1759441"/>
    <lineage>
        <taxon>Eukaryota</taxon>
        <taxon>Fungi</taxon>
        <taxon>Dikarya</taxon>
        <taxon>Basidiomycota</taxon>
        <taxon>Agaricomycotina</taxon>
        <taxon>Agaricomycetes</taxon>
        <taxon>Agaricomycetidae</taxon>
        <taxon>Atheliales</taxon>
        <taxon>Atheliaceae</taxon>
        <taxon>Athelia</taxon>
    </lineage>
</organism>
<sequence>MTSNTSYTSGGTVNNVNGNIQSQVNNHYQGHPPVASSNLIHPLAPFNDAPVDRISSSFMGRYEDLQAIASTLDSCDENVPSRFAIWGMPGLGKSQVVLEYANSSFKSGRHRYIFWISASTMEKVNQGLAKILDLVHLDRRHLDQAAQLTAARLCLEHSEQYGFQEWLVVFDNVTSSTLQFLREHLPRQNRHGSILITTRTLELANAVTSVAGQQYPVHELKTLSAEQSANLLFRSAGIQSSDAFNMNSAQKLVKRIGCLPLAVEQAGSYMKRNGLSGADQLEVLYDQRGLEEVIVWENSLTTYETKSVLATFIVQLKRLGDIDPNLLLLFKTLAFFDPENIPIDIIVFGAKGVGLHLEKSPVVVPEKKSTLRDWFWLVTKLPWTQIALELPRVDAALAVVPLELRSLLGSIRSESWMRAALCHFEDLSLARPLYGGRKRTSLHVHDLIQQVVLQQNAASLPLGETPCFALATTLLCAAFESTGSPIGSPEQPQFWPEYERLVPHLMSLAKYDITATSDFMDKTAIINTAVTRYLWKRGRYGEAEALATRVLTHRKKSLGLDHPRTLSVMRLLAETYSGQGRYQEAEQLQMSVLKGREDQLGSDHMGTVETVHDLALIYERQGKYTEAEAFYQRALAGVEQHLGADHLNTLLTVHNLAFLYGKQAKYSHAEALFHRALAGQEKQLDIDHPATLLTVHNLAWLHHEQENYNKAEPLYKRAQSGSERQLGADHVETLKILGNIAGLYQDQGKYTEAEKLYNRVLAGQQQQLGEHHIDTLITMRELAILYEKQGTYDEAEALFGQALEGLESQLDDDHPNTLLVVHGLAELRKKQGRYDEAKLLYERALLGNEKQLGADHPQTLKTVNSLAKTWYRKALAGREKQLGAERPSALMTIHGIALVYEKQGKCDPAAIFFGRALAGQERQLGPDHPDTLSTVHDLANFCAQQSRYQAAERLYHRALEGREKSLGLWHPSTLDTIEALALLYESHGRPEDARIVRDKAAKKSS</sequence>
<dbReference type="InterPro" id="IPR027417">
    <property type="entry name" value="P-loop_NTPase"/>
</dbReference>
<dbReference type="STRING" id="436010.A0A166L6M2"/>